<reference evidence="1 2" key="2">
    <citation type="submission" date="2018-11" db="EMBL/GenBank/DDBJ databases">
        <authorList>
            <consortium name="Pathogen Informatics"/>
        </authorList>
    </citation>
    <scope>NUCLEOTIDE SEQUENCE [LARGE SCALE GENOMIC DNA]</scope>
    <source>
        <strain evidence="1">Dakar</strain>
        <strain evidence="2">Dakar, Senegal</strain>
    </source>
</reference>
<name>A0A183K6K1_9TREM</name>
<protein>
    <submittedName>
        <fullName evidence="3">Reverse transcriptase domain-containing protein</fullName>
    </submittedName>
</protein>
<organism evidence="3">
    <name type="scientific">Schistosoma curassoni</name>
    <dbReference type="NCBI Taxonomy" id="6186"/>
    <lineage>
        <taxon>Eukaryota</taxon>
        <taxon>Metazoa</taxon>
        <taxon>Spiralia</taxon>
        <taxon>Lophotrochozoa</taxon>
        <taxon>Platyhelminthes</taxon>
        <taxon>Trematoda</taxon>
        <taxon>Digenea</taxon>
        <taxon>Strigeidida</taxon>
        <taxon>Schistosomatoidea</taxon>
        <taxon>Schistosomatidae</taxon>
        <taxon>Schistosoma</taxon>
    </lineage>
</organism>
<evidence type="ECO:0000313" key="3">
    <source>
        <dbReference type="WBParaSite" id="SCUD_0001062601-mRNA-1"/>
    </source>
</evidence>
<dbReference type="Proteomes" id="UP000279833">
    <property type="component" value="Unassembled WGS sequence"/>
</dbReference>
<accession>A0A183K6K1</accession>
<gene>
    <name evidence="1" type="ORF">SCUD_LOCUS10626</name>
</gene>
<reference evidence="3" key="1">
    <citation type="submission" date="2016-06" db="UniProtKB">
        <authorList>
            <consortium name="WormBaseParasite"/>
        </authorList>
    </citation>
    <scope>IDENTIFICATION</scope>
</reference>
<dbReference type="WBParaSite" id="SCUD_0001062601-mRNA-1">
    <property type="protein sequence ID" value="SCUD_0001062601-mRNA-1"/>
    <property type="gene ID" value="SCUD_0001062601"/>
</dbReference>
<sequence length="122" mass="13672">MKTSTSERKHGVQWTAQSQLDDLEFVDDLALLSHTHQQMQMKETNVAAFSASVDLNIYKEKSNILKYNTENTNTVTLVRETLEDVESSTCLCSIIDEHGGCDADVKARIGKKRTAIPQLKNT</sequence>
<dbReference type="PANTHER" id="PTHR47027:SF25">
    <property type="entry name" value="REVERSE TRANSCRIPTASE DOMAIN-CONTAINING PROTEIN"/>
    <property type="match status" value="1"/>
</dbReference>
<keyword evidence="2" id="KW-1185">Reference proteome</keyword>
<evidence type="ECO:0000313" key="1">
    <source>
        <dbReference type="EMBL" id="VDP40788.1"/>
    </source>
</evidence>
<dbReference type="PANTHER" id="PTHR47027">
    <property type="entry name" value="REVERSE TRANSCRIPTASE DOMAIN-CONTAINING PROTEIN"/>
    <property type="match status" value="1"/>
</dbReference>
<proteinExistence type="predicted"/>
<evidence type="ECO:0000313" key="2">
    <source>
        <dbReference type="Proteomes" id="UP000279833"/>
    </source>
</evidence>
<dbReference type="EMBL" id="UZAK01033895">
    <property type="protein sequence ID" value="VDP40788.1"/>
    <property type="molecule type" value="Genomic_DNA"/>
</dbReference>
<dbReference type="AlphaFoldDB" id="A0A183K6K1"/>